<accession>A0ABW3EYR4</accession>
<comment type="caution">
    <text evidence="2">The sequence shown here is derived from an EMBL/GenBank/DDBJ whole genome shotgun (WGS) entry which is preliminary data.</text>
</comment>
<keyword evidence="3" id="KW-1185">Reference proteome</keyword>
<evidence type="ECO:0000313" key="2">
    <source>
        <dbReference type="EMBL" id="MFD0905501.1"/>
    </source>
</evidence>
<dbReference type="SUPFAM" id="SSF52402">
    <property type="entry name" value="Adenine nucleotide alpha hydrolases-like"/>
    <property type="match status" value="1"/>
</dbReference>
<dbReference type="Pfam" id="PF00733">
    <property type="entry name" value="Asn_synthase"/>
    <property type="match status" value="1"/>
</dbReference>
<organism evidence="2 3">
    <name type="scientific">Actinomadura sediminis</name>
    <dbReference type="NCBI Taxonomy" id="1038904"/>
    <lineage>
        <taxon>Bacteria</taxon>
        <taxon>Bacillati</taxon>
        <taxon>Actinomycetota</taxon>
        <taxon>Actinomycetes</taxon>
        <taxon>Streptosporangiales</taxon>
        <taxon>Thermomonosporaceae</taxon>
        <taxon>Actinomadura</taxon>
    </lineage>
</organism>
<dbReference type="Gene3D" id="3.40.50.620">
    <property type="entry name" value="HUPs"/>
    <property type="match status" value="1"/>
</dbReference>
<evidence type="ECO:0000313" key="3">
    <source>
        <dbReference type="Proteomes" id="UP001596972"/>
    </source>
</evidence>
<dbReference type="InterPro" id="IPR014729">
    <property type="entry name" value="Rossmann-like_a/b/a_fold"/>
</dbReference>
<dbReference type="Proteomes" id="UP001596972">
    <property type="component" value="Unassembled WGS sequence"/>
</dbReference>
<name>A0ABW3EYR4_9ACTN</name>
<dbReference type="RefSeq" id="WP_378306485.1">
    <property type="nucleotide sequence ID" value="NZ_JBHTJA010000140.1"/>
</dbReference>
<feature type="domain" description="Asparagine synthetase" evidence="1">
    <location>
        <begin position="216"/>
        <end position="302"/>
    </location>
</feature>
<evidence type="ECO:0000259" key="1">
    <source>
        <dbReference type="Pfam" id="PF00733"/>
    </source>
</evidence>
<dbReference type="InterPro" id="IPR001962">
    <property type="entry name" value="Asn_synthase"/>
</dbReference>
<reference evidence="3" key="1">
    <citation type="journal article" date="2019" name="Int. J. Syst. Evol. Microbiol.">
        <title>The Global Catalogue of Microorganisms (GCM) 10K type strain sequencing project: providing services to taxonomists for standard genome sequencing and annotation.</title>
        <authorList>
            <consortium name="The Broad Institute Genomics Platform"/>
            <consortium name="The Broad Institute Genome Sequencing Center for Infectious Disease"/>
            <person name="Wu L."/>
            <person name="Ma J."/>
        </authorList>
    </citation>
    <scope>NUCLEOTIDE SEQUENCE [LARGE SCALE GENOMIC DNA]</scope>
    <source>
        <strain evidence="3">JCM 31202</strain>
    </source>
</reference>
<dbReference type="EMBL" id="JBHTJA010000140">
    <property type="protein sequence ID" value="MFD0905501.1"/>
    <property type="molecule type" value="Genomic_DNA"/>
</dbReference>
<gene>
    <name evidence="2" type="ORF">ACFQ11_34360</name>
</gene>
<protein>
    <submittedName>
        <fullName evidence="2">Asparagine synthase-related protein</fullName>
    </submittedName>
</protein>
<proteinExistence type="predicted"/>
<sequence>MEAADTATADAIPVPADRLTSSRWTSPDGSSVLLSWSNEPEHRLLPRPLAAGDERVLGHTGYLADPDIAEKELLETDDPAAAVASTGGVFALFRAHRDGVDAATSIARVCPVYFCESPDFCFIGSRALLVHLTARAAETGLRRPPVDYDVMALQPMVRHGFFTNDDTPFAGVRALPADAVLTAAPGRGVTVRERDVPDAEPMPADARERRRRVQRLAEALVDAAAPLAAHGEPVELALSGGRDSRIMAAVLTAAGVPMIATTHGFDDDPDVVLARRIAGLLGLEHRVTLTTTTARDDAPDAVAVGHPLLRAYDVVRRCEGMTSAYERVNGWEPYRVGPKTSGSGGETLRGGHLYDQRDLTPAGIQKRVRTIFRSAEGFCTPEANAAADEHLARWSARAAENGPRVLDLLYLFYRSGRWIVGSHTATTMNTPSYHPFFDNRVVREALALPPEWRASEEVVFLLIETLAPRLASVPPEGKRWRFEAGGPRRLREWPAWRRRAAVLPKGRTSGFNWRREFDEPFLALLRDHVLDGPPELWDIVNRRKFEEHFATVPKGWTNQLWHIYTLSVLLSGAWREPRPKLPNVRIPIPR</sequence>